<proteinExistence type="predicted"/>
<gene>
    <name evidence="1" type="ORF">RLT85_10430</name>
</gene>
<reference evidence="2" key="1">
    <citation type="submission" date="2023-07" db="EMBL/GenBank/DDBJ databases">
        <title>Isolating and identifying novel microbial strains from the Mariana Trench.</title>
        <authorList>
            <person name="Fu H."/>
        </authorList>
    </citation>
    <scope>NUCLEOTIDE SEQUENCE [LARGE SCALE GENOMIC DNA]</scope>
    <source>
        <strain evidence="2">T-y2</strain>
    </source>
</reference>
<dbReference type="Proteomes" id="UP001182991">
    <property type="component" value="Unassembled WGS sequence"/>
</dbReference>
<name>A0ABU2KJY8_9FLAO</name>
<accession>A0ABU2KJY8</accession>
<sequence length="218" mass="24745">MQKAAEEGNYINYDHITTDSDLDNLHSDKRWDKILAQVKANKEKAEANLDKPLVATLDTIYEEDQSLRKQIRDVEAEFGRDSKEMKAHWAKIIEKDSINLIKIQNILDERGWLGSDVIGRQGNSTLFLVIQHSDLEIQEKYLPMMRDAVDEGNARASSLALLEDRVALRKGEKQIYGSQIGRDPETGEFYVSPLIDPENVDKRRAKVGLGSIADYVSN</sequence>
<dbReference type="EMBL" id="JAVRBG010000009">
    <property type="protein sequence ID" value="MDT0295052.1"/>
    <property type="molecule type" value="Genomic_DNA"/>
</dbReference>
<evidence type="ECO:0000313" key="1">
    <source>
        <dbReference type="EMBL" id="MDT0295052.1"/>
    </source>
</evidence>
<dbReference type="InterPro" id="IPR046732">
    <property type="entry name" value="DUF6624"/>
</dbReference>
<dbReference type="RefSeq" id="WP_311401980.1">
    <property type="nucleotide sequence ID" value="NZ_JAVRBG010000009.1"/>
</dbReference>
<dbReference type="Pfam" id="PF20329">
    <property type="entry name" value="DUF6624"/>
    <property type="match status" value="1"/>
</dbReference>
<protein>
    <submittedName>
        <fullName evidence="1">Uncharacterized protein</fullName>
    </submittedName>
</protein>
<comment type="caution">
    <text evidence="1">The sequence shown here is derived from an EMBL/GenBank/DDBJ whole genome shotgun (WGS) entry which is preliminary data.</text>
</comment>
<organism evidence="1 2">
    <name type="scientific">Mesonia ostreae</name>
    <dbReference type="NCBI Taxonomy" id="861110"/>
    <lineage>
        <taxon>Bacteria</taxon>
        <taxon>Pseudomonadati</taxon>
        <taxon>Bacteroidota</taxon>
        <taxon>Flavobacteriia</taxon>
        <taxon>Flavobacteriales</taxon>
        <taxon>Flavobacteriaceae</taxon>
        <taxon>Mesonia</taxon>
    </lineage>
</organism>
<evidence type="ECO:0000313" key="2">
    <source>
        <dbReference type="Proteomes" id="UP001182991"/>
    </source>
</evidence>
<keyword evidence="2" id="KW-1185">Reference proteome</keyword>